<sequence length="572" mass="66521">MIYSADIQKLPRHYLPQNFTLSTWEALEPFFKELLERPINSKAELEKWLQDSSEVEAAISEDACWRQIKMTCDTENKTLEDAFTFFVMEIQPKIQPYADALNKKLVNNPHLAELDQSLYHTYLRSVRKSIELFREENIPLQAELGVLQQQFGQITGRMTIQHKGQEYTMQQAAKFLQSKDRSERETVYRSIQERRLQDKEALNDLYSQLIEKRQQVAVNAGFSNFRDYKFKELGRFDYTPADCEQFQEGVKQHVLPLVNDIYQHKQQQLQLDTLRPWDLDAEPEGVEPLRPFSNGEDLLQKSIAVLEKLNPFFADCFRTMQRMGHFDLESRKGKAPGGYNCPLAESGAPFIFMNAAGQMDDVTTMVHEGGHAVHSFLAHPLSLTAFKEYPMEIAEVASMAMELFTMDHWEPFFDNAEELKRAKLHQLERAITIFPWIATIDKFQHWVYLHPQHSAEERGDAWMRILQEFSTGVLDTSGLESFRRYSWQRQLHLFEVPFYYIEYGIAQLGAIGLWMQYKQQPEQALQNYMNALSLGGTKTLPELYAAAGLKFDFSPAHIKTLMEFVKAEMDKL</sequence>
<keyword evidence="2 6" id="KW-0479">Metal-binding</keyword>
<dbReference type="AlphaFoldDB" id="A0A6I6GB73"/>
<dbReference type="InterPro" id="IPR045090">
    <property type="entry name" value="Pept_M3A_M3B"/>
</dbReference>
<evidence type="ECO:0000256" key="4">
    <source>
        <dbReference type="ARBA" id="ARBA00022833"/>
    </source>
</evidence>
<comment type="cofactor">
    <cofactor evidence="6">
        <name>Zn(2+)</name>
        <dbReference type="ChEBI" id="CHEBI:29105"/>
    </cofactor>
    <text evidence="6">Binds 1 zinc ion.</text>
</comment>
<comment type="similarity">
    <text evidence="6">Belongs to the peptidase M3 family.</text>
</comment>
<dbReference type="NCBIfam" id="TIGR02289">
    <property type="entry name" value="M3_not_pepF"/>
    <property type="match status" value="1"/>
</dbReference>
<evidence type="ECO:0000256" key="2">
    <source>
        <dbReference type="ARBA" id="ARBA00022723"/>
    </source>
</evidence>
<dbReference type="SUPFAM" id="SSF55486">
    <property type="entry name" value="Metalloproteases ('zincins'), catalytic domain"/>
    <property type="match status" value="1"/>
</dbReference>
<dbReference type="GO" id="GO:0004222">
    <property type="term" value="F:metalloendopeptidase activity"/>
    <property type="evidence" value="ECO:0007669"/>
    <property type="project" value="InterPro"/>
</dbReference>
<reference evidence="8 9" key="1">
    <citation type="submission" date="2019-11" db="EMBL/GenBank/DDBJ databases">
        <authorList>
            <person name="Im W.T."/>
        </authorList>
    </citation>
    <scope>NUCLEOTIDE SEQUENCE [LARGE SCALE GENOMIC DNA]</scope>
    <source>
        <strain evidence="8 9">SB-02</strain>
    </source>
</reference>
<dbReference type="GO" id="GO:0006518">
    <property type="term" value="P:peptide metabolic process"/>
    <property type="evidence" value="ECO:0007669"/>
    <property type="project" value="TreeGrafter"/>
</dbReference>
<dbReference type="GO" id="GO:0006508">
    <property type="term" value="P:proteolysis"/>
    <property type="evidence" value="ECO:0007669"/>
    <property type="project" value="UniProtKB-KW"/>
</dbReference>
<dbReference type="EMBL" id="CP046566">
    <property type="protein sequence ID" value="QGW29937.1"/>
    <property type="molecule type" value="Genomic_DNA"/>
</dbReference>
<dbReference type="PANTHER" id="PTHR11804:SF48">
    <property type="entry name" value="PUTATIVE-RELATED"/>
    <property type="match status" value="1"/>
</dbReference>
<evidence type="ECO:0000256" key="3">
    <source>
        <dbReference type="ARBA" id="ARBA00022801"/>
    </source>
</evidence>
<name>A0A6I6GB73_9BACT</name>
<keyword evidence="1 6" id="KW-0645">Protease</keyword>
<dbReference type="GO" id="GO:0046872">
    <property type="term" value="F:metal ion binding"/>
    <property type="evidence" value="ECO:0007669"/>
    <property type="project" value="UniProtKB-UniRule"/>
</dbReference>
<gene>
    <name evidence="8" type="ORF">GLV81_00660</name>
</gene>
<evidence type="ECO:0000256" key="6">
    <source>
        <dbReference type="RuleBase" id="RU003435"/>
    </source>
</evidence>
<dbReference type="Gene3D" id="1.10.1370.30">
    <property type="match status" value="1"/>
</dbReference>
<organism evidence="8 9">
    <name type="scientific">Phnomibacter ginsenosidimutans</name>
    <dbReference type="NCBI Taxonomy" id="2676868"/>
    <lineage>
        <taxon>Bacteria</taxon>
        <taxon>Pseudomonadati</taxon>
        <taxon>Bacteroidota</taxon>
        <taxon>Chitinophagia</taxon>
        <taxon>Chitinophagales</taxon>
        <taxon>Chitinophagaceae</taxon>
        <taxon>Phnomibacter</taxon>
    </lineage>
</organism>
<evidence type="ECO:0000313" key="9">
    <source>
        <dbReference type="Proteomes" id="UP000426027"/>
    </source>
</evidence>
<accession>A0A6I6GB73</accession>
<feature type="domain" description="Peptidase M3A/M3B catalytic" evidence="7">
    <location>
        <begin position="176"/>
        <end position="559"/>
    </location>
</feature>
<dbReference type="Pfam" id="PF01432">
    <property type="entry name" value="Peptidase_M3"/>
    <property type="match status" value="1"/>
</dbReference>
<keyword evidence="3 6" id="KW-0378">Hydrolase</keyword>
<dbReference type="Proteomes" id="UP000426027">
    <property type="component" value="Chromosome"/>
</dbReference>
<protein>
    <submittedName>
        <fullName evidence="8">M3 family oligoendopeptidase</fullName>
    </submittedName>
</protein>
<evidence type="ECO:0000256" key="5">
    <source>
        <dbReference type="ARBA" id="ARBA00023049"/>
    </source>
</evidence>
<keyword evidence="5 6" id="KW-0482">Metalloprotease</keyword>
<evidence type="ECO:0000256" key="1">
    <source>
        <dbReference type="ARBA" id="ARBA00022670"/>
    </source>
</evidence>
<keyword evidence="4 6" id="KW-0862">Zinc</keyword>
<evidence type="ECO:0000259" key="7">
    <source>
        <dbReference type="Pfam" id="PF01432"/>
    </source>
</evidence>
<dbReference type="InterPro" id="IPR011976">
    <property type="entry name" value="Pept_M3B_oligopep-rel"/>
</dbReference>
<proteinExistence type="inferred from homology"/>
<evidence type="ECO:0000313" key="8">
    <source>
        <dbReference type="EMBL" id="QGW29937.1"/>
    </source>
</evidence>
<dbReference type="PANTHER" id="PTHR11804">
    <property type="entry name" value="PROTEASE M3 THIMET OLIGOPEPTIDASE-RELATED"/>
    <property type="match status" value="1"/>
</dbReference>
<keyword evidence="9" id="KW-1185">Reference proteome</keyword>
<dbReference type="CDD" id="cd09606">
    <property type="entry name" value="M3B_PepF"/>
    <property type="match status" value="1"/>
</dbReference>
<dbReference type="KEGG" id="fls:GLV81_00660"/>
<dbReference type="InterPro" id="IPR001567">
    <property type="entry name" value="Pept_M3A_M3B_dom"/>
</dbReference>